<evidence type="ECO:0000313" key="2">
    <source>
        <dbReference type="EMBL" id="GHF32411.1"/>
    </source>
</evidence>
<reference evidence="2" key="2">
    <citation type="submission" date="2020-09" db="EMBL/GenBank/DDBJ databases">
        <authorList>
            <person name="Sun Q."/>
            <person name="Ohkuma M."/>
        </authorList>
    </citation>
    <scope>NUCLEOTIDE SEQUENCE</scope>
    <source>
        <strain evidence="2">JCM 4059</strain>
    </source>
</reference>
<dbReference type="SUPFAM" id="SSF51735">
    <property type="entry name" value="NAD(P)-binding Rossmann-fold domains"/>
    <property type="match status" value="1"/>
</dbReference>
<dbReference type="Pfam" id="PF05368">
    <property type="entry name" value="NmrA"/>
    <property type="match status" value="1"/>
</dbReference>
<accession>A0A919EB60</accession>
<dbReference type="InterPro" id="IPR051604">
    <property type="entry name" value="Ergot_Alk_Oxidoreductase"/>
</dbReference>
<dbReference type="EMBL" id="BNBD01000002">
    <property type="protein sequence ID" value="GHF32411.1"/>
    <property type="molecule type" value="Genomic_DNA"/>
</dbReference>
<sequence length="294" mass="30662">MTILVTTANGGVGRHVTAALRDREDVRFLVRSQAGAEALGPVRGEVVVGDAADPDTVRRAVTGVERLYLAHPFATDQAEAETRLALAAADAGAHRVVKLGARAFTGPGTVVDAVTGVHRVITGRLRAAGVPGLTVLAPDRFLQNFVFSAAEIAAGTLADPGGAESARGYVDTRDIAEVALAELLADRPVGGEIELSGPEALTLPELAARFGAVLGRPVRFVEVPLDEAWRAPLEPRGAHVVDGLHALYVNYHREGVAGLGDGVRRVLGRAPRSVDDFAREVLAPAIRSAAEHAG</sequence>
<dbReference type="InterPro" id="IPR036291">
    <property type="entry name" value="NAD(P)-bd_dom_sf"/>
</dbReference>
<comment type="caution">
    <text evidence="2">The sequence shown here is derived from an EMBL/GenBank/DDBJ whole genome shotgun (WGS) entry which is preliminary data.</text>
</comment>
<evidence type="ECO:0000313" key="3">
    <source>
        <dbReference type="Proteomes" id="UP000638313"/>
    </source>
</evidence>
<protein>
    <submittedName>
        <fullName evidence="2">NAD(P)-dependent oxidoreductase</fullName>
    </submittedName>
</protein>
<keyword evidence="3" id="KW-1185">Reference proteome</keyword>
<dbReference type="PANTHER" id="PTHR43162:SF1">
    <property type="entry name" value="PRESTALK A DIFFERENTIATION PROTEIN A"/>
    <property type="match status" value="1"/>
</dbReference>
<feature type="domain" description="NmrA-like" evidence="1">
    <location>
        <begin position="2"/>
        <end position="229"/>
    </location>
</feature>
<evidence type="ECO:0000259" key="1">
    <source>
        <dbReference type="Pfam" id="PF05368"/>
    </source>
</evidence>
<organism evidence="2 3">
    <name type="scientific">Streptomyces mashuensis</name>
    <dbReference type="NCBI Taxonomy" id="33904"/>
    <lineage>
        <taxon>Bacteria</taxon>
        <taxon>Bacillati</taxon>
        <taxon>Actinomycetota</taxon>
        <taxon>Actinomycetes</taxon>
        <taxon>Kitasatosporales</taxon>
        <taxon>Streptomycetaceae</taxon>
        <taxon>Streptomyces</taxon>
    </lineage>
</organism>
<dbReference type="Gene3D" id="3.40.50.720">
    <property type="entry name" value="NAD(P)-binding Rossmann-like Domain"/>
    <property type="match status" value="1"/>
</dbReference>
<name>A0A919EB60_9ACTN</name>
<gene>
    <name evidence="2" type="ORF">GCM10010218_11800</name>
</gene>
<reference evidence="2" key="1">
    <citation type="journal article" date="2014" name="Int. J. Syst. Evol. Microbiol.">
        <title>Complete genome sequence of Corynebacterium casei LMG S-19264T (=DSM 44701T), isolated from a smear-ripened cheese.</title>
        <authorList>
            <consortium name="US DOE Joint Genome Institute (JGI-PGF)"/>
            <person name="Walter F."/>
            <person name="Albersmeier A."/>
            <person name="Kalinowski J."/>
            <person name="Ruckert C."/>
        </authorList>
    </citation>
    <scope>NUCLEOTIDE SEQUENCE</scope>
    <source>
        <strain evidence="2">JCM 4059</strain>
    </source>
</reference>
<proteinExistence type="predicted"/>
<dbReference type="Gene3D" id="3.90.25.10">
    <property type="entry name" value="UDP-galactose 4-epimerase, domain 1"/>
    <property type="match status" value="1"/>
</dbReference>
<dbReference type="RefSeq" id="WP_190128356.1">
    <property type="nucleotide sequence ID" value="NZ_BNBD01000002.1"/>
</dbReference>
<dbReference type="AlphaFoldDB" id="A0A919EB60"/>
<dbReference type="PANTHER" id="PTHR43162">
    <property type="match status" value="1"/>
</dbReference>
<dbReference type="Proteomes" id="UP000638313">
    <property type="component" value="Unassembled WGS sequence"/>
</dbReference>
<dbReference type="InterPro" id="IPR008030">
    <property type="entry name" value="NmrA-like"/>
</dbReference>